<dbReference type="KEGG" id="dal:Dalk_3227"/>
<proteinExistence type="predicted"/>
<sequence length="127" mass="13989">MAEISNNICCECGACCAYFRASIYWGETDEATPGGIPMEMCEKLNDFFVFIKGTNDVPPRCSALMGIIGKSVHCSIYDKRASVCREFTPSWENGEPNPRCDKARAAHGLEPLTPNHWPKPGNFPKAA</sequence>
<dbReference type="InterPro" id="IPR005358">
    <property type="entry name" value="Puta_zinc/iron-chelating_dom"/>
</dbReference>
<evidence type="ECO:0008006" key="4">
    <source>
        <dbReference type="Google" id="ProtNLM"/>
    </source>
</evidence>
<evidence type="ECO:0000313" key="3">
    <source>
        <dbReference type="Proteomes" id="UP000000739"/>
    </source>
</evidence>
<accession>B8FGK8</accession>
<dbReference type="eggNOG" id="COG0727">
    <property type="taxonomic scope" value="Bacteria"/>
</dbReference>
<dbReference type="RefSeq" id="WP_015947977.1">
    <property type="nucleotide sequence ID" value="NC_011768.1"/>
</dbReference>
<name>B8FGK8_DESAL</name>
<feature type="region of interest" description="Disordered" evidence="1">
    <location>
        <begin position="108"/>
        <end position="127"/>
    </location>
</feature>
<evidence type="ECO:0000313" key="2">
    <source>
        <dbReference type="EMBL" id="ACL04917.1"/>
    </source>
</evidence>
<dbReference type="EMBL" id="CP001322">
    <property type="protein sequence ID" value="ACL04917.1"/>
    <property type="molecule type" value="Genomic_DNA"/>
</dbReference>
<dbReference type="AlphaFoldDB" id="B8FGK8"/>
<dbReference type="Proteomes" id="UP000000739">
    <property type="component" value="Chromosome"/>
</dbReference>
<protein>
    <recommendedName>
        <fullName evidence="4">Ferredoxin</fullName>
    </recommendedName>
</protein>
<reference evidence="2 3" key="1">
    <citation type="journal article" date="2012" name="Environ. Microbiol.">
        <title>The genome sequence of Desulfatibacillum alkenivorans AK-01: a blueprint for anaerobic alkane oxidation.</title>
        <authorList>
            <person name="Callaghan A.V."/>
            <person name="Morris B.E."/>
            <person name="Pereira I.A."/>
            <person name="McInerney M.J."/>
            <person name="Austin R.N."/>
            <person name="Groves J.T."/>
            <person name="Kukor J.J."/>
            <person name="Suflita J.M."/>
            <person name="Young L.Y."/>
            <person name="Zylstra G.J."/>
            <person name="Wawrik B."/>
        </authorList>
    </citation>
    <scope>NUCLEOTIDE SEQUENCE [LARGE SCALE GENOMIC DNA]</scope>
    <source>
        <strain evidence="2 3">AK-01</strain>
    </source>
</reference>
<evidence type="ECO:0000256" key="1">
    <source>
        <dbReference type="SAM" id="MobiDB-lite"/>
    </source>
</evidence>
<keyword evidence="3" id="KW-1185">Reference proteome</keyword>
<dbReference type="HOGENOM" id="CLU_123885_0_0_7"/>
<organism evidence="2 3">
    <name type="scientific">Desulfatibacillum aliphaticivorans</name>
    <dbReference type="NCBI Taxonomy" id="218208"/>
    <lineage>
        <taxon>Bacteria</taxon>
        <taxon>Pseudomonadati</taxon>
        <taxon>Thermodesulfobacteriota</taxon>
        <taxon>Desulfobacteria</taxon>
        <taxon>Desulfobacterales</taxon>
        <taxon>Desulfatibacillaceae</taxon>
        <taxon>Desulfatibacillum</taxon>
    </lineage>
</organism>
<dbReference type="Pfam" id="PF03692">
    <property type="entry name" value="CxxCxxCC"/>
    <property type="match status" value="1"/>
</dbReference>
<gene>
    <name evidence="2" type="ordered locus">Dalk_3227</name>
</gene>